<keyword evidence="1" id="KW-0732">Signal</keyword>
<reference evidence="2 3" key="1">
    <citation type="submission" date="2021-03" db="EMBL/GenBank/DDBJ databases">
        <title>Novel species identification of genus Shewanella.</title>
        <authorList>
            <person name="Liu G."/>
            <person name="Zhang Q."/>
        </authorList>
    </citation>
    <scope>NUCLEOTIDE SEQUENCE [LARGE SCALE GENOMIC DNA]</scope>
    <source>
        <strain evidence="2 3">FJAT-52962</strain>
    </source>
</reference>
<dbReference type="Gene3D" id="3.40.190.10">
    <property type="entry name" value="Periplasmic binding protein-like II"/>
    <property type="match status" value="2"/>
</dbReference>
<feature type="chain" id="PRO_5046130477" evidence="1">
    <location>
        <begin position="21"/>
        <end position="245"/>
    </location>
</feature>
<gene>
    <name evidence="2" type="ORF">JYB85_16920</name>
</gene>
<keyword evidence="3" id="KW-1185">Reference proteome</keyword>
<accession>A0ABX7QZP8</accession>
<sequence length="245" mass="28106">MLKNALFTLLLVICPVLANAEEPITEINVVSEVWTNATEKSGRGLYWDMLRLVYQQEGIKLNFETMPYARSVSKVMANGADAWVGASPDEVADAVYPKLPLDEDQYYALYSKGKVANWQGEQSLAQKRVGWSKGYQLDSYLKVKVVASEFLKLKVGINRLQSGELDFVLDARYDLEQEMQRENIDPTEFEMQKVIVLPTFIAFANNERGHRLAAIYDKQMRELIKSGAIRKLFDQYQWPTFPFEE</sequence>
<protein>
    <submittedName>
        <fullName evidence="2">Transporter substrate-binding domain-containing protein</fullName>
    </submittedName>
</protein>
<dbReference type="SUPFAM" id="SSF53850">
    <property type="entry name" value="Periplasmic binding protein-like II"/>
    <property type="match status" value="1"/>
</dbReference>
<dbReference type="EMBL" id="CP071502">
    <property type="protein sequence ID" value="QSX36924.1"/>
    <property type="molecule type" value="Genomic_DNA"/>
</dbReference>
<feature type="signal peptide" evidence="1">
    <location>
        <begin position="1"/>
        <end position="20"/>
    </location>
</feature>
<dbReference type="RefSeq" id="WP_207380215.1">
    <property type="nucleotide sequence ID" value="NZ_CP071502.1"/>
</dbReference>
<proteinExistence type="predicted"/>
<dbReference type="Proteomes" id="UP000663207">
    <property type="component" value="Chromosome"/>
</dbReference>
<organism evidence="2 3">
    <name type="scientific">Shewanella sedimentimangrovi</name>
    <dbReference type="NCBI Taxonomy" id="2814293"/>
    <lineage>
        <taxon>Bacteria</taxon>
        <taxon>Pseudomonadati</taxon>
        <taxon>Pseudomonadota</taxon>
        <taxon>Gammaproteobacteria</taxon>
        <taxon>Alteromonadales</taxon>
        <taxon>Shewanellaceae</taxon>
        <taxon>Shewanella</taxon>
    </lineage>
</organism>
<evidence type="ECO:0000256" key="1">
    <source>
        <dbReference type="SAM" id="SignalP"/>
    </source>
</evidence>
<evidence type="ECO:0000313" key="2">
    <source>
        <dbReference type="EMBL" id="QSX36924.1"/>
    </source>
</evidence>
<evidence type="ECO:0000313" key="3">
    <source>
        <dbReference type="Proteomes" id="UP000663207"/>
    </source>
</evidence>
<name>A0ABX7QZP8_9GAMM</name>